<feature type="signal peptide" evidence="4">
    <location>
        <begin position="1"/>
        <end position="23"/>
    </location>
</feature>
<evidence type="ECO:0000256" key="3">
    <source>
        <dbReference type="SAM" id="MobiDB-lite"/>
    </source>
</evidence>
<dbReference type="SUPFAM" id="SSF53300">
    <property type="entry name" value="vWA-like"/>
    <property type="match status" value="1"/>
</dbReference>
<reference evidence="6 7" key="1">
    <citation type="submission" date="2016-10" db="EMBL/GenBank/DDBJ databases">
        <authorList>
            <person name="Varghese N."/>
            <person name="Submissions S."/>
        </authorList>
    </citation>
    <scope>NUCLEOTIDE SEQUENCE [LARGE SCALE GENOMIC DNA]</scope>
    <source>
        <strain evidence="6 7">DSM 6083</strain>
    </source>
</reference>
<dbReference type="InterPro" id="IPR036465">
    <property type="entry name" value="vWFA_dom_sf"/>
</dbReference>
<evidence type="ECO:0000313" key="6">
    <source>
        <dbReference type="EMBL" id="SDM68045.1"/>
    </source>
</evidence>
<dbReference type="Pfam" id="PF05567">
    <property type="entry name" value="T4P_PilY1"/>
    <property type="match status" value="1"/>
</dbReference>
<proteinExistence type="predicted"/>
<dbReference type="InterPro" id="IPR008707">
    <property type="entry name" value="B-propeller_PilY1"/>
</dbReference>
<protein>
    <submittedName>
        <fullName evidence="6">Type IV pilus assembly protein PilY1</fullName>
    </submittedName>
</protein>
<organism evidence="6 7">
    <name type="scientific">Stutzerimonas balearica DSM 6083</name>
    <dbReference type="NCBI Taxonomy" id="1123016"/>
    <lineage>
        <taxon>Bacteria</taxon>
        <taxon>Pseudomonadati</taxon>
        <taxon>Pseudomonadota</taxon>
        <taxon>Gammaproteobacteria</taxon>
        <taxon>Pseudomonadales</taxon>
        <taxon>Pseudomonadaceae</taxon>
        <taxon>Stutzerimonas</taxon>
    </lineage>
</organism>
<feature type="chain" id="PRO_5046563790" evidence="4">
    <location>
        <begin position="24"/>
        <end position="1078"/>
    </location>
</feature>
<name>A0ABY0R747_9GAMM</name>
<comment type="caution">
    <text evidence="6">The sequence shown here is derived from an EMBL/GenBank/DDBJ whole genome shotgun (WGS) entry which is preliminary data.</text>
</comment>
<keyword evidence="4" id="KW-0732">Signal</keyword>
<dbReference type="Proteomes" id="UP000182276">
    <property type="component" value="Unassembled WGS sequence"/>
</dbReference>
<dbReference type="Gene3D" id="3.40.50.410">
    <property type="entry name" value="von Willebrand factor, type A domain"/>
    <property type="match status" value="1"/>
</dbReference>
<keyword evidence="1" id="KW-0479">Metal-binding</keyword>
<evidence type="ECO:0000256" key="2">
    <source>
        <dbReference type="ARBA" id="ARBA00022837"/>
    </source>
</evidence>
<evidence type="ECO:0000256" key="1">
    <source>
        <dbReference type="ARBA" id="ARBA00022723"/>
    </source>
</evidence>
<accession>A0ABY0R747</accession>
<gene>
    <name evidence="6" type="ORF">SAMN05660875_107133</name>
</gene>
<dbReference type="RefSeq" id="WP_043218686.1">
    <property type="nucleotide sequence ID" value="NZ_CP007511.1"/>
</dbReference>
<evidence type="ECO:0000259" key="5">
    <source>
        <dbReference type="Pfam" id="PF05567"/>
    </source>
</evidence>
<dbReference type="GeneID" id="77259105"/>
<evidence type="ECO:0000256" key="4">
    <source>
        <dbReference type="SAM" id="SignalP"/>
    </source>
</evidence>
<feature type="region of interest" description="Disordered" evidence="3">
    <location>
        <begin position="290"/>
        <end position="332"/>
    </location>
</feature>
<feature type="compositionally biased region" description="Polar residues" evidence="3">
    <location>
        <begin position="321"/>
        <end position="332"/>
    </location>
</feature>
<evidence type="ECO:0000313" key="7">
    <source>
        <dbReference type="Proteomes" id="UP000182276"/>
    </source>
</evidence>
<keyword evidence="2" id="KW-0106">Calcium</keyword>
<sequence length="1078" mass="115958">MDKLKASALGTALTLYLASPVYALGPFPNEPLSISGSVPPNVMLLVDNSGSMYNAIPPLGVESSSFAPPYYIYESGGRYYWGGGTEDGNISLSTLNKWNCAAGYSALYASSNGSGRRCYALPDPAGNGRTRYTSKYLAYIYNTYTNDGDDGNDLRTVLPNEYRMAVARDAAKAIVSANRGMRIGLAAFNPAVFSNSGPGGSIINQVAALSSAQGVTQAQADQSYSSLISGIDQLQPEANTPLAETYYEVTRYFRGLSRYQGAGTGNYVSPVQYRCQRNFGVVLTDGLPTYDASFPNDDPDQDNPDIAGADNIPDWDGKNEPSGQPYSDGTLQGTGEGSTFYLDDIAKFAYDIDLIKSGTDLAGKSFNDSSYAKQNLNTYTVGFAVDNQMLEDAAEYGHGAYYTANNANQLTSALNSALQSIRQQISSASAVAANTKRIQEGALIYQARYNSTDWTGEVLAYRVNMDGTVGSIAWSTSDGDIFPTPAERRIFTFNDDASFTGTRGQELLWSNLNNAQRASLTKSGETGDANAQKRLNWLRGGSDGAVLEAPYADQRLRSRDSLLGDIVNSDPIFVGQQNNGYNVPNDATRDDEPADSYLAYVEGKASRDSLLIVGANDGMLHGFDAATGAESFAYVPASLFKKRSISPGATPGLLALTESDYSHQFYVDGSFGLGDLYDNGWKTFLVGSLGYGGRGIFALDMTDRDFDAADVKWERTAPDTNDATNQWNDLGYQFGEPTVARVLVGQGDRYVTIFGNGHDSNAGRAVLYVVNSVSGEVIKKLAVTDPDGSTAPNGLSTATAFYDANRRVTHVYAGDLLGNLWKFDLSSSNTNQWSSSLLFKARNSGTRQPITAKVRVRQHPEGGRLVVFGTGQYLVSGDKVNTELQTIYGIWDRGLSGNNTVSKLNLLEQTFVNETSTNGQDYRVLSQNAIDWSTHQGWYINLRVGNAALDGERVVATPSLSKNRVLFTTFLPSSDPCLSGGESWLLGVDVLSGGRLTESLFDVNGDRYFNSTDVVSCGGAQCTPSGFKLSDGTMDAPGNLFGDGVDYGYSSGLSGDIDQFDLSSSGGRPGRMSWRQIK</sequence>
<dbReference type="EMBL" id="FNHO01000007">
    <property type="protein sequence ID" value="SDM68045.1"/>
    <property type="molecule type" value="Genomic_DNA"/>
</dbReference>
<feature type="domain" description="PilY1 beta-propeller" evidence="5">
    <location>
        <begin position="563"/>
        <end position="911"/>
    </location>
</feature>
<keyword evidence="7" id="KW-1185">Reference proteome</keyword>